<comment type="caution">
    <text evidence="1">The sequence shown here is derived from an EMBL/GenBank/DDBJ whole genome shotgun (WGS) entry which is preliminary data.</text>
</comment>
<reference evidence="1" key="1">
    <citation type="submission" date="2020-08" db="EMBL/GenBank/DDBJ databases">
        <title>Multicomponent nature underlies the extraordinary mechanical properties of spider dragline silk.</title>
        <authorList>
            <person name="Kono N."/>
            <person name="Nakamura H."/>
            <person name="Mori M."/>
            <person name="Yoshida Y."/>
            <person name="Ohtoshi R."/>
            <person name="Malay A.D."/>
            <person name="Moran D.A.P."/>
            <person name="Tomita M."/>
            <person name="Numata K."/>
            <person name="Arakawa K."/>
        </authorList>
    </citation>
    <scope>NUCLEOTIDE SEQUENCE</scope>
</reference>
<dbReference type="Proteomes" id="UP000887013">
    <property type="component" value="Unassembled WGS sequence"/>
</dbReference>
<evidence type="ECO:0000313" key="2">
    <source>
        <dbReference type="Proteomes" id="UP000887013"/>
    </source>
</evidence>
<dbReference type="AlphaFoldDB" id="A0A8X6P012"/>
<organism evidence="1 2">
    <name type="scientific">Nephila pilipes</name>
    <name type="common">Giant wood spider</name>
    <name type="synonym">Nephila maculata</name>
    <dbReference type="NCBI Taxonomy" id="299642"/>
    <lineage>
        <taxon>Eukaryota</taxon>
        <taxon>Metazoa</taxon>
        <taxon>Ecdysozoa</taxon>
        <taxon>Arthropoda</taxon>
        <taxon>Chelicerata</taxon>
        <taxon>Arachnida</taxon>
        <taxon>Araneae</taxon>
        <taxon>Araneomorphae</taxon>
        <taxon>Entelegynae</taxon>
        <taxon>Araneoidea</taxon>
        <taxon>Nephilidae</taxon>
        <taxon>Nephila</taxon>
    </lineage>
</organism>
<dbReference type="EMBL" id="BMAW01015219">
    <property type="protein sequence ID" value="GFT42614.1"/>
    <property type="molecule type" value="Genomic_DNA"/>
</dbReference>
<protein>
    <submittedName>
        <fullName evidence="1">Uncharacterized protein</fullName>
    </submittedName>
</protein>
<name>A0A8X6P012_NEPPI</name>
<proteinExistence type="predicted"/>
<keyword evidence="2" id="KW-1185">Reference proteome</keyword>
<sequence>MEHANGKIQVQPNLLKTMDPSCQQHILQAGRGVAAIARCTVTIASAHLQFAVQCGYNVDFLLLQVLMIRRLLAKISF</sequence>
<evidence type="ECO:0000313" key="1">
    <source>
        <dbReference type="EMBL" id="GFT42614.1"/>
    </source>
</evidence>
<accession>A0A8X6P012</accession>
<gene>
    <name evidence="1" type="ORF">NPIL_152351</name>
</gene>